<organism evidence="2 3">
    <name type="scientific">Capnocytophaga granulosa</name>
    <dbReference type="NCBI Taxonomy" id="45242"/>
    <lineage>
        <taxon>Bacteria</taxon>
        <taxon>Pseudomonadati</taxon>
        <taxon>Bacteroidota</taxon>
        <taxon>Flavobacteriia</taxon>
        <taxon>Flavobacteriales</taxon>
        <taxon>Flavobacteriaceae</taxon>
        <taxon>Capnocytophaga</taxon>
    </lineage>
</organism>
<name>A0A1H2WLB8_9FLAO</name>
<dbReference type="PROSITE" id="PS51257">
    <property type="entry name" value="PROKAR_LIPOPROTEIN"/>
    <property type="match status" value="1"/>
</dbReference>
<dbReference type="Proteomes" id="UP000182771">
    <property type="component" value="Unassembled WGS sequence"/>
</dbReference>
<proteinExistence type="predicted"/>
<dbReference type="GeneID" id="85017350"/>
<feature type="signal peptide" evidence="1">
    <location>
        <begin position="1"/>
        <end position="20"/>
    </location>
</feature>
<dbReference type="RefSeq" id="WP_016420755.1">
    <property type="nucleotide sequence ID" value="NZ_FNND01000004.1"/>
</dbReference>
<keyword evidence="1" id="KW-0732">Signal</keyword>
<dbReference type="EMBL" id="FNND01000004">
    <property type="protein sequence ID" value="SDW81317.1"/>
    <property type="molecule type" value="Genomic_DNA"/>
</dbReference>
<dbReference type="AlphaFoldDB" id="A0A1H2WLB8"/>
<sequence>MNWKPLLLSLIGCLSLTACQWLSSTPKDSKVVAKVGNYYLYEEDIQKLLPKEHTLEDSVRIVTPYINNWALQKLLFLKAETNIPNSKKEEFEQLVSEYRNDLYTQFYLDLLSRQVDTLISRKEKEEFYERNKEIFKLTEDLVQLRFIQLSPKDLTAKLSSAFKTYSAKDRQYIDSLSPHFTSSFLNDSIWIRATEVKEKIPALATKIGKGAAQQLIEQRDSTSVYLLKVNKYLDNTDYAPMEYAYPTLKQIILNKRKNTYINNLEKEIINDAIENKQFELYEQN</sequence>
<accession>A0A1H2WLB8</accession>
<evidence type="ECO:0000313" key="2">
    <source>
        <dbReference type="EMBL" id="SDW81317.1"/>
    </source>
</evidence>
<dbReference type="OrthoDB" id="9785180at2"/>
<evidence type="ECO:0000313" key="3">
    <source>
        <dbReference type="Proteomes" id="UP000182771"/>
    </source>
</evidence>
<feature type="chain" id="PRO_5029021188" description="PPIC-type PPIASE domain-containing protein" evidence="1">
    <location>
        <begin position="21"/>
        <end position="284"/>
    </location>
</feature>
<evidence type="ECO:0000256" key="1">
    <source>
        <dbReference type="SAM" id="SignalP"/>
    </source>
</evidence>
<protein>
    <recommendedName>
        <fullName evidence="4">PPIC-type PPIASE domain-containing protein</fullName>
    </recommendedName>
</protein>
<reference evidence="2 3" key="1">
    <citation type="submission" date="2016-10" db="EMBL/GenBank/DDBJ databases">
        <authorList>
            <person name="Varghese N."/>
            <person name="Submissions S."/>
        </authorList>
    </citation>
    <scope>NUCLEOTIDE SEQUENCE [LARGE SCALE GENOMIC DNA]</scope>
    <source>
        <strain evidence="2 3">DSM 11449</strain>
    </source>
</reference>
<comment type="caution">
    <text evidence="2">The sequence shown here is derived from an EMBL/GenBank/DDBJ whole genome shotgun (WGS) entry which is preliminary data.</text>
</comment>
<evidence type="ECO:0008006" key="4">
    <source>
        <dbReference type="Google" id="ProtNLM"/>
    </source>
</evidence>
<keyword evidence="3" id="KW-1185">Reference proteome</keyword>
<gene>
    <name evidence="2" type="ORF">SAMN05444420_104128</name>
</gene>